<reference evidence="1 2" key="1">
    <citation type="journal article" date="2018" name="Biotechnol. Biofuels">
        <title>Integrative visual omics of the white-rot fungus Polyporus brumalis exposes the biotechnological potential of its oxidative enzymes for delignifying raw plant biomass.</title>
        <authorList>
            <person name="Miyauchi S."/>
            <person name="Rancon A."/>
            <person name="Drula E."/>
            <person name="Hage H."/>
            <person name="Chaduli D."/>
            <person name="Favel A."/>
            <person name="Grisel S."/>
            <person name="Henrissat B."/>
            <person name="Herpoel-Gimbert I."/>
            <person name="Ruiz-Duenas F.J."/>
            <person name="Chevret D."/>
            <person name="Hainaut M."/>
            <person name="Lin J."/>
            <person name="Wang M."/>
            <person name="Pangilinan J."/>
            <person name="Lipzen A."/>
            <person name="Lesage-Meessen L."/>
            <person name="Navarro D."/>
            <person name="Riley R."/>
            <person name="Grigoriev I.V."/>
            <person name="Zhou S."/>
            <person name="Raouche S."/>
            <person name="Rosso M.N."/>
        </authorList>
    </citation>
    <scope>NUCLEOTIDE SEQUENCE [LARGE SCALE GENOMIC DNA]</scope>
    <source>
        <strain evidence="1 2">BRFM 1820</strain>
    </source>
</reference>
<proteinExistence type="predicted"/>
<dbReference type="AlphaFoldDB" id="A0A371DWE8"/>
<dbReference type="EMBL" id="KZ857380">
    <property type="protein sequence ID" value="RDX56798.1"/>
    <property type="molecule type" value="Genomic_DNA"/>
</dbReference>
<gene>
    <name evidence="1" type="ORF">OH76DRAFT_1336681</name>
</gene>
<keyword evidence="2" id="KW-1185">Reference proteome</keyword>
<name>A0A371DWE8_9APHY</name>
<protein>
    <submittedName>
        <fullName evidence="1">Uncharacterized protein</fullName>
    </submittedName>
</protein>
<organism evidence="1 2">
    <name type="scientific">Lentinus brumalis</name>
    <dbReference type="NCBI Taxonomy" id="2498619"/>
    <lineage>
        <taxon>Eukaryota</taxon>
        <taxon>Fungi</taxon>
        <taxon>Dikarya</taxon>
        <taxon>Basidiomycota</taxon>
        <taxon>Agaricomycotina</taxon>
        <taxon>Agaricomycetes</taxon>
        <taxon>Polyporales</taxon>
        <taxon>Polyporaceae</taxon>
        <taxon>Lentinus</taxon>
    </lineage>
</organism>
<evidence type="ECO:0000313" key="1">
    <source>
        <dbReference type="EMBL" id="RDX56798.1"/>
    </source>
</evidence>
<evidence type="ECO:0000313" key="2">
    <source>
        <dbReference type="Proteomes" id="UP000256964"/>
    </source>
</evidence>
<sequence length="268" mass="30118">MAQPPIVLWTAKAHLTSDDACTTILQYQLASPPSATQAPYYRPPSSPTLSYVPPLVYFCIKSLLGYPDQVYLLGPARLLYSQPTGGHDFDILQALIPTYRPFSPNHRDFDLRVVDPRLWAVLAQIYRDLPTAFREYTLPLSDVHLPLLQAIPSTDHFSLITVLSLAKCRELTDDTVLELRHLHTLAALDASVTALGTWGVQRLARSLSWTDGDEEQRPERRGPWGLRVLYLRDCINVDDKIFGSLSRFPLLSVVGEWFAASTLILVAY</sequence>
<dbReference type="SUPFAM" id="SSF52047">
    <property type="entry name" value="RNI-like"/>
    <property type="match status" value="1"/>
</dbReference>
<accession>A0A371DWE8</accession>
<dbReference type="OrthoDB" id="3215314at2759"/>
<dbReference type="Proteomes" id="UP000256964">
    <property type="component" value="Unassembled WGS sequence"/>
</dbReference>